<reference evidence="1 2" key="1">
    <citation type="submission" date="2020-11" db="EMBL/GenBank/DDBJ databases">
        <title>Description of Pontivivens ytuae sp. nov. isolated from deep sea sediment of Mariana Trench.</title>
        <authorList>
            <person name="Wang Z."/>
            <person name="Sun Q.-L."/>
            <person name="Xu X.-D."/>
            <person name="Tang Y.-Z."/>
            <person name="Zhang J."/>
        </authorList>
    </citation>
    <scope>NUCLEOTIDE SEQUENCE [LARGE SCALE GENOMIC DNA]</scope>
    <source>
        <strain evidence="1 2">MT2928</strain>
    </source>
</reference>
<dbReference type="EMBL" id="CP064942">
    <property type="protein sequence ID" value="QPH54671.1"/>
    <property type="molecule type" value="Genomic_DNA"/>
</dbReference>
<keyword evidence="2" id="KW-1185">Reference proteome</keyword>
<dbReference type="Proteomes" id="UP000594800">
    <property type="component" value="Chromosome"/>
</dbReference>
<name>A0A7S9LT56_9RHOB</name>
<dbReference type="RefSeq" id="WP_196103879.1">
    <property type="nucleotide sequence ID" value="NZ_CP064942.1"/>
</dbReference>
<sequence length="156" mass="17819">MSLKFTKANLVLLIMVVYQRRSDGMVLDDLLTELKTAHPSSRNRYEQIPPVRATWFSYFKDIEAAYPNGIDLDEIAVEAEKFTGAYPALATKFFRKFSKRTFEAFHSFLIDRDFLGQRSLAQTLGSLPGSLYFSLIDFLDAQSNMDEDHTSLPGVY</sequence>
<proteinExistence type="predicted"/>
<accession>A0A7S9LT56</accession>
<evidence type="ECO:0000313" key="2">
    <source>
        <dbReference type="Proteomes" id="UP000594800"/>
    </source>
</evidence>
<dbReference type="AlphaFoldDB" id="A0A7S9LT56"/>
<dbReference type="KEGG" id="poz:I0K15_02495"/>
<organism evidence="1 2">
    <name type="scientific">Pontivivens ytuae</name>
    <dbReference type="NCBI Taxonomy" id="2789856"/>
    <lineage>
        <taxon>Bacteria</taxon>
        <taxon>Pseudomonadati</taxon>
        <taxon>Pseudomonadota</taxon>
        <taxon>Alphaproteobacteria</taxon>
        <taxon>Rhodobacterales</taxon>
        <taxon>Paracoccaceae</taxon>
        <taxon>Pontivivens</taxon>
    </lineage>
</organism>
<protein>
    <submittedName>
        <fullName evidence="1">Uncharacterized protein</fullName>
    </submittedName>
</protein>
<evidence type="ECO:0000313" key="1">
    <source>
        <dbReference type="EMBL" id="QPH54671.1"/>
    </source>
</evidence>
<gene>
    <name evidence="1" type="ORF">I0K15_02495</name>
</gene>